<dbReference type="Gene3D" id="3.40.50.150">
    <property type="entry name" value="Vaccinia Virus protein VP39"/>
    <property type="match status" value="1"/>
</dbReference>
<dbReference type="Proteomes" id="UP000032300">
    <property type="component" value="Chromosome"/>
</dbReference>
<sequence>MTDLLIHSMTEFAEIIGGTLTLAEARNLAEIGAEFGGMSQLLAHHAEAAGGTLTSIDPAPKPDFVEWAAHSATVTHLAAPSLEAMPGLADIDAWIIDGDHNYYTVLHELRIADALSQRDGKPLLALLHDVSWPCARRDFYYAPDRIPPEWRHPHSFDHGVILGDPGAHLRRGLRGEGHFAVAMHEGGPRNGVLTAVEDFLADARMPERPLGWAFIPAVLGLGIVFDASAPWAEPLAAALFPYHDNALIASIERNRLRNYLAVIEWQDRHAA</sequence>
<name>A0A7U4J8G1_9SPHN</name>
<reference evidence="1 2" key="2">
    <citation type="submission" date="2015-02" db="EMBL/GenBank/DDBJ databases">
        <title>The complete genome of Sphingomonas hengshuiensis sp. WHSC-8 isolated from soil of Hengshui Lake.</title>
        <authorList>
            <person name="Wei S."/>
            <person name="Guo J."/>
            <person name="Su C."/>
            <person name="Wu R."/>
            <person name="Zhang Z."/>
            <person name="Liang K."/>
            <person name="Li H."/>
            <person name="Wang T."/>
            <person name="Liu H."/>
            <person name="Zhang C."/>
            <person name="Li Z."/>
            <person name="Wang Q."/>
            <person name="Meng J."/>
        </authorList>
    </citation>
    <scope>NUCLEOTIDE SEQUENCE [LARGE SCALE GENOMIC DNA]</scope>
    <source>
        <strain evidence="1 2">WHSC-8</strain>
    </source>
</reference>
<dbReference type="AlphaFoldDB" id="A0A7U4J8G1"/>
<reference evidence="1 2" key="1">
    <citation type="journal article" date="2015" name="Int. J. Syst. Evol. Microbiol.">
        <title>Sphingomonas hengshuiensis sp. nov., isolated from lake wetland.</title>
        <authorList>
            <person name="Wei S."/>
            <person name="Wang T."/>
            <person name="Liu H."/>
            <person name="Zhang C."/>
            <person name="Guo J."/>
            <person name="Wang Q."/>
            <person name="Liang K."/>
            <person name="Zhang Z."/>
        </authorList>
    </citation>
    <scope>NUCLEOTIDE SEQUENCE [LARGE SCALE GENOMIC DNA]</scope>
    <source>
        <strain evidence="1 2">WHSC-8</strain>
    </source>
</reference>
<dbReference type="OrthoDB" id="2469560at2"/>
<dbReference type="RefSeq" id="WP_044332131.1">
    <property type="nucleotide sequence ID" value="NZ_CP010836.1"/>
</dbReference>
<evidence type="ECO:0008006" key="3">
    <source>
        <dbReference type="Google" id="ProtNLM"/>
    </source>
</evidence>
<organism evidence="1 2">
    <name type="scientific">Sphingomonas hengshuiensis</name>
    <dbReference type="NCBI Taxonomy" id="1609977"/>
    <lineage>
        <taxon>Bacteria</taxon>
        <taxon>Pseudomonadati</taxon>
        <taxon>Pseudomonadota</taxon>
        <taxon>Alphaproteobacteria</taxon>
        <taxon>Sphingomonadales</taxon>
        <taxon>Sphingomonadaceae</taxon>
        <taxon>Sphingomonas</taxon>
    </lineage>
</organism>
<evidence type="ECO:0000313" key="2">
    <source>
        <dbReference type="Proteomes" id="UP000032300"/>
    </source>
</evidence>
<keyword evidence="2" id="KW-1185">Reference proteome</keyword>
<dbReference type="SUPFAM" id="SSF53335">
    <property type="entry name" value="S-adenosyl-L-methionine-dependent methyltransferases"/>
    <property type="match status" value="1"/>
</dbReference>
<protein>
    <recommendedName>
        <fullName evidence="3">Class I SAM-dependent methyltransferase</fullName>
    </recommendedName>
</protein>
<dbReference type="InterPro" id="IPR029063">
    <property type="entry name" value="SAM-dependent_MTases_sf"/>
</dbReference>
<dbReference type="EMBL" id="CP010836">
    <property type="protein sequence ID" value="AJP72183.1"/>
    <property type="molecule type" value="Genomic_DNA"/>
</dbReference>
<dbReference type="KEGG" id="sphi:TS85_10885"/>
<evidence type="ECO:0000313" key="1">
    <source>
        <dbReference type="EMBL" id="AJP72183.1"/>
    </source>
</evidence>
<proteinExistence type="predicted"/>
<dbReference type="Pfam" id="PF13578">
    <property type="entry name" value="Methyltransf_24"/>
    <property type="match status" value="1"/>
</dbReference>
<gene>
    <name evidence="1" type="ORF">TS85_10885</name>
</gene>
<accession>A0A7U4J8G1</accession>